<dbReference type="Pfam" id="PF01266">
    <property type="entry name" value="DAO"/>
    <property type="match status" value="1"/>
</dbReference>
<dbReference type="PANTHER" id="PTHR13847:SF281">
    <property type="entry name" value="FAD DEPENDENT OXIDOREDUCTASE DOMAIN-CONTAINING PROTEIN"/>
    <property type="match status" value="1"/>
</dbReference>
<evidence type="ECO:0000259" key="1">
    <source>
        <dbReference type="Pfam" id="PF01266"/>
    </source>
</evidence>
<organism evidence="2 3">
    <name type="scientific">Acidithrix ferrooxidans</name>
    <dbReference type="NCBI Taxonomy" id="1280514"/>
    <lineage>
        <taxon>Bacteria</taxon>
        <taxon>Bacillati</taxon>
        <taxon>Actinomycetota</taxon>
        <taxon>Acidimicrobiia</taxon>
        <taxon>Acidimicrobiales</taxon>
        <taxon>Acidimicrobiaceae</taxon>
        <taxon>Acidithrix</taxon>
    </lineage>
</organism>
<keyword evidence="2" id="KW-0560">Oxidoreductase</keyword>
<reference evidence="2 3" key="1">
    <citation type="submission" date="2015-01" db="EMBL/GenBank/DDBJ databases">
        <title>Draft genome of the acidophilic iron oxidizer Acidithrix ferrooxidans strain Py-F3.</title>
        <authorList>
            <person name="Poehlein A."/>
            <person name="Eisen S."/>
            <person name="Schloemann M."/>
            <person name="Johnson B.D."/>
            <person name="Daniel R."/>
            <person name="Muehling M."/>
        </authorList>
    </citation>
    <scope>NUCLEOTIDE SEQUENCE [LARGE SCALE GENOMIC DNA]</scope>
    <source>
        <strain evidence="2 3">Py-F3</strain>
    </source>
</reference>
<dbReference type="AlphaFoldDB" id="A0A0D8HMC9"/>
<dbReference type="STRING" id="1280514.AXFE_00360"/>
<feature type="domain" description="FAD dependent oxidoreductase" evidence="1">
    <location>
        <begin position="44"/>
        <end position="403"/>
    </location>
</feature>
<gene>
    <name evidence="2" type="primary">puuB1</name>
    <name evidence="2" type="ORF">AXFE_00360</name>
</gene>
<name>A0A0D8HMC9_9ACTN</name>
<dbReference type="SUPFAM" id="SSF51905">
    <property type="entry name" value="FAD/NAD(P)-binding domain"/>
    <property type="match status" value="1"/>
</dbReference>
<dbReference type="EMBL" id="JXYS01000001">
    <property type="protein sequence ID" value="KJF18999.1"/>
    <property type="molecule type" value="Genomic_DNA"/>
</dbReference>
<dbReference type="EC" id="1.4.3.-" evidence="2"/>
<evidence type="ECO:0000313" key="3">
    <source>
        <dbReference type="Proteomes" id="UP000032360"/>
    </source>
</evidence>
<sequence length="469" mass="52546">MHRSPMNNRFTQSLSKTLHRPFWIDNQGPKEYSSPRLTTSIRVDLAIIGGGFSGLWSAILAKEANPAIRVAVLEAQSIGSGASGRNGGFVQHSLTHGLEQGQSQFNDELYDLEKLGVENFLAIGKFIENNSIECDYQVVGSLEFATRKDQDLKETVDLRNRYGQNAKLLSAKDAKSMINVTGYQEAIFNPELTAIVDPYRLSIGLYNHAIELGIEFFENTPVTSLRARGSGLHLQSDFGEVISSKAILATNVATSLNPQIRRYILPVYDYVLMTEPLERAQLEEIKWEGRWGLSDIANQFHYCRLTSDNRILWGGYDAIYHYGGRLDAGYEWRPKTYEKLANQFFVTFPNLEGIGFSHAWSGAIDTCTRFSPFFGTIFDKKVAYSTGYTGLGVAATRFGAQVTNDLLFNPNSKLLGLKYTKSKPRILPPEPFRYAAVQVTRHALAREDLTAKEGLWLRTTRALAYGFDS</sequence>
<dbReference type="InterPro" id="IPR006076">
    <property type="entry name" value="FAD-dep_OxRdtase"/>
</dbReference>
<dbReference type="GO" id="GO:0005737">
    <property type="term" value="C:cytoplasm"/>
    <property type="evidence" value="ECO:0007669"/>
    <property type="project" value="TreeGrafter"/>
</dbReference>
<dbReference type="PATRIC" id="fig|1280514.3.peg.47"/>
<dbReference type="Proteomes" id="UP000032360">
    <property type="component" value="Unassembled WGS sequence"/>
</dbReference>
<dbReference type="GO" id="GO:0016491">
    <property type="term" value="F:oxidoreductase activity"/>
    <property type="evidence" value="ECO:0007669"/>
    <property type="project" value="UniProtKB-KW"/>
</dbReference>
<evidence type="ECO:0000313" key="2">
    <source>
        <dbReference type="EMBL" id="KJF18999.1"/>
    </source>
</evidence>
<dbReference type="InterPro" id="IPR036188">
    <property type="entry name" value="FAD/NAD-bd_sf"/>
</dbReference>
<comment type="caution">
    <text evidence="2">The sequence shown here is derived from an EMBL/GenBank/DDBJ whole genome shotgun (WGS) entry which is preliminary data.</text>
</comment>
<dbReference type="Gene3D" id="3.50.50.60">
    <property type="entry name" value="FAD/NAD(P)-binding domain"/>
    <property type="match status" value="1"/>
</dbReference>
<accession>A0A0D8HMC9</accession>
<dbReference type="PANTHER" id="PTHR13847">
    <property type="entry name" value="SARCOSINE DEHYDROGENASE-RELATED"/>
    <property type="match status" value="1"/>
</dbReference>
<protein>
    <submittedName>
        <fullName evidence="2">Gamma-glutamylputrescine oxidoreductase</fullName>
        <ecNumber evidence="2">1.4.3.-</ecNumber>
    </submittedName>
</protein>
<proteinExistence type="predicted"/>
<keyword evidence="3" id="KW-1185">Reference proteome</keyword>
<dbReference type="Gene3D" id="3.30.9.10">
    <property type="entry name" value="D-Amino Acid Oxidase, subunit A, domain 2"/>
    <property type="match status" value="1"/>
</dbReference>